<reference evidence="3" key="1">
    <citation type="journal article" date="2020" name="Stud. Mycol.">
        <title>101 Dothideomycetes genomes: a test case for predicting lifestyles and emergence of pathogens.</title>
        <authorList>
            <person name="Haridas S."/>
            <person name="Albert R."/>
            <person name="Binder M."/>
            <person name="Bloem J."/>
            <person name="Labutti K."/>
            <person name="Salamov A."/>
            <person name="Andreopoulos B."/>
            <person name="Baker S."/>
            <person name="Barry K."/>
            <person name="Bills G."/>
            <person name="Bluhm B."/>
            <person name="Cannon C."/>
            <person name="Castanera R."/>
            <person name="Culley D."/>
            <person name="Daum C."/>
            <person name="Ezra D."/>
            <person name="Gonzalez J."/>
            <person name="Henrissat B."/>
            <person name="Kuo A."/>
            <person name="Liang C."/>
            <person name="Lipzen A."/>
            <person name="Lutzoni F."/>
            <person name="Magnuson J."/>
            <person name="Mondo S."/>
            <person name="Nolan M."/>
            <person name="Ohm R."/>
            <person name="Pangilinan J."/>
            <person name="Park H.-J."/>
            <person name="Ramirez L."/>
            <person name="Alfaro M."/>
            <person name="Sun H."/>
            <person name="Tritt A."/>
            <person name="Yoshinaga Y."/>
            <person name="Zwiers L.-H."/>
            <person name="Turgeon B."/>
            <person name="Goodwin S."/>
            <person name="Spatafora J."/>
            <person name="Crous P."/>
            <person name="Grigoriev I."/>
        </authorList>
    </citation>
    <scope>NUCLEOTIDE SEQUENCE</scope>
    <source>
        <strain evidence="3">CBS 133067</strain>
    </source>
</reference>
<dbReference type="Pfam" id="PF13450">
    <property type="entry name" value="NAD_binding_8"/>
    <property type="match status" value="1"/>
</dbReference>
<evidence type="ECO:0000256" key="1">
    <source>
        <dbReference type="ARBA" id="ARBA00010139"/>
    </source>
</evidence>
<comment type="caution">
    <text evidence="3">The sequence shown here is derived from an EMBL/GenBank/DDBJ whole genome shotgun (WGS) entry which is preliminary data.</text>
</comment>
<dbReference type="AlphaFoldDB" id="A0A9P4I5V6"/>
<dbReference type="PANTHER" id="PTHR42877">
    <property type="entry name" value="L-ORNITHINE N(5)-MONOOXYGENASE-RELATED"/>
    <property type="match status" value="1"/>
</dbReference>
<dbReference type="Proteomes" id="UP000799772">
    <property type="component" value="Unassembled WGS sequence"/>
</dbReference>
<dbReference type="InterPro" id="IPR051209">
    <property type="entry name" value="FAD-bind_Monooxygenase_sf"/>
</dbReference>
<organism evidence="3 4">
    <name type="scientific">Rhizodiscina lignyota</name>
    <dbReference type="NCBI Taxonomy" id="1504668"/>
    <lineage>
        <taxon>Eukaryota</taxon>
        <taxon>Fungi</taxon>
        <taxon>Dikarya</taxon>
        <taxon>Ascomycota</taxon>
        <taxon>Pezizomycotina</taxon>
        <taxon>Dothideomycetes</taxon>
        <taxon>Pleosporomycetidae</taxon>
        <taxon>Aulographales</taxon>
        <taxon>Rhizodiscinaceae</taxon>
        <taxon>Rhizodiscina</taxon>
    </lineage>
</organism>
<dbReference type="SUPFAM" id="SSF51905">
    <property type="entry name" value="FAD/NAD(P)-binding domain"/>
    <property type="match status" value="2"/>
</dbReference>
<evidence type="ECO:0000313" key="3">
    <source>
        <dbReference type="EMBL" id="KAF2095555.1"/>
    </source>
</evidence>
<evidence type="ECO:0000313" key="4">
    <source>
        <dbReference type="Proteomes" id="UP000799772"/>
    </source>
</evidence>
<dbReference type="InterPro" id="IPR036188">
    <property type="entry name" value="FAD/NAD-bd_sf"/>
</dbReference>
<comment type="similarity">
    <text evidence="1">Belongs to the FAD-binding monooxygenase family.</text>
</comment>
<feature type="region of interest" description="Disordered" evidence="2">
    <location>
        <begin position="1"/>
        <end position="27"/>
    </location>
</feature>
<dbReference type="PANTHER" id="PTHR42877:SF11">
    <property type="entry name" value="MONOOXYGENASE, PUTATIVE (AFU_ORTHOLOGUE AFUA_6G13790)-RELATED"/>
    <property type="match status" value="1"/>
</dbReference>
<accession>A0A9P4I5V6</accession>
<sequence length="572" mass="64219">MNGTSSETANGHTNGGTNGNAPQTSELLPQNTSDIVAGNYVHEPKPIRVIFIGAGISGIAFAYKARQLENVEYVIYEKNPDIGGTWYESRYPGVSCDVPAHCYTYTWASNPDWSRVYASGEEIREFYKKLAGEYGVYETAKFKHKVIGAQWDEGTDEWKVEVEDLETGKKFVDVAKVLINGGGPLNNWKWPDIQGLHDFQGKLLHMAQWDDSVDLKDKRVAVIGSGASGIQIVPAIQPVVSKLISFNRSPTWVAPEFAGQFAANGRNTVYSKEQRQRFRSDPTYFRNYRREIEHGMSARFPAFYKYSKAQKIGRQMVAETMRKRLKEDPDLVEKLVPKFELGCRRVTPGHGYLEALTEPNAKVVASGIQEVVSNGIISRDGELHEVDVIITATGYETSYVPRFPIIGLQQQNLQDKWRKEGAAAYLSCAAPGFPNYFLTLGPNAPISNGSLVAAMERQVDFALSFVKKIQTEDITSAVVSPEAAAEFDEWKNDVMKGMTWSGSCTSWYKNGTQDGKVIGPWPGSVNHFIEIMKRTRFEDFNYKYKTRNRFRYFGDGRSPVEAKGEPLGWYME</sequence>
<dbReference type="EMBL" id="ML978131">
    <property type="protein sequence ID" value="KAF2095555.1"/>
    <property type="molecule type" value="Genomic_DNA"/>
</dbReference>
<dbReference type="Gene3D" id="3.50.50.60">
    <property type="entry name" value="FAD/NAD(P)-binding domain"/>
    <property type="match status" value="2"/>
</dbReference>
<protein>
    <submittedName>
        <fullName evidence="3">FAD/NAD(P)-binding domain-containing protein</fullName>
    </submittedName>
</protein>
<proteinExistence type="inferred from homology"/>
<dbReference type="OrthoDB" id="74360at2759"/>
<evidence type="ECO:0000256" key="2">
    <source>
        <dbReference type="SAM" id="MobiDB-lite"/>
    </source>
</evidence>
<keyword evidence="4" id="KW-1185">Reference proteome</keyword>
<gene>
    <name evidence="3" type="ORF">NA57DRAFT_44256</name>
</gene>
<name>A0A9P4I5V6_9PEZI</name>